<dbReference type="EMBL" id="JABXBU010002228">
    <property type="protein sequence ID" value="KAF8770429.1"/>
    <property type="molecule type" value="Genomic_DNA"/>
</dbReference>
<dbReference type="GO" id="GO:0000462">
    <property type="term" value="P:maturation of SSU-rRNA from tricistronic rRNA transcript (SSU-rRNA, 5.8S rRNA, LSU-rRNA)"/>
    <property type="evidence" value="ECO:0007669"/>
    <property type="project" value="TreeGrafter"/>
</dbReference>
<gene>
    <name evidence="2" type="ORF">HNY73_017959</name>
</gene>
<dbReference type="InterPro" id="IPR007146">
    <property type="entry name" value="Sas10/Utp3/C1D"/>
</dbReference>
<evidence type="ECO:0000313" key="3">
    <source>
        <dbReference type="Proteomes" id="UP000807504"/>
    </source>
</evidence>
<comment type="similarity">
    <text evidence="1">Belongs to the SAS10 family.</text>
</comment>
<dbReference type="Pfam" id="PF04000">
    <property type="entry name" value="Sas10_Utp3"/>
    <property type="match status" value="1"/>
</dbReference>
<dbReference type="PANTHER" id="PTHR13237">
    <property type="entry name" value="SOMETHING ABOUT SILENCING PROTEIN 10-RELATED"/>
    <property type="match status" value="1"/>
</dbReference>
<dbReference type="Proteomes" id="UP000807504">
    <property type="component" value="Unassembled WGS sequence"/>
</dbReference>
<evidence type="ECO:0000313" key="2">
    <source>
        <dbReference type="EMBL" id="KAF8770429.1"/>
    </source>
</evidence>
<dbReference type="AlphaFoldDB" id="A0A8T0ECG7"/>
<accession>A0A8T0ECG7</accession>
<proteinExistence type="inferred from homology"/>
<organism evidence="2 3">
    <name type="scientific">Argiope bruennichi</name>
    <name type="common">Wasp spider</name>
    <name type="synonym">Aranea bruennichi</name>
    <dbReference type="NCBI Taxonomy" id="94029"/>
    <lineage>
        <taxon>Eukaryota</taxon>
        <taxon>Metazoa</taxon>
        <taxon>Ecdysozoa</taxon>
        <taxon>Arthropoda</taxon>
        <taxon>Chelicerata</taxon>
        <taxon>Arachnida</taxon>
        <taxon>Araneae</taxon>
        <taxon>Araneomorphae</taxon>
        <taxon>Entelegynae</taxon>
        <taxon>Araneoidea</taxon>
        <taxon>Araneidae</taxon>
        <taxon>Argiope</taxon>
    </lineage>
</organism>
<name>A0A8T0ECG7_ARGBR</name>
<keyword evidence="3" id="KW-1185">Reference proteome</keyword>
<evidence type="ECO:0000256" key="1">
    <source>
        <dbReference type="ARBA" id="ARBA00010979"/>
    </source>
</evidence>
<dbReference type="PANTHER" id="PTHR13237:SF8">
    <property type="entry name" value="SOMETHING ABOUT SILENCING PROTEIN 10"/>
    <property type="match status" value="1"/>
</dbReference>
<reference evidence="2" key="1">
    <citation type="journal article" date="2020" name="bioRxiv">
        <title>Chromosome-level reference genome of the European wasp spider Argiope bruennichi: a resource for studies on range expansion and evolutionary adaptation.</title>
        <authorList>
            <person name="Sheffer M.M."/>
            <person name="Hoppe A."/>
            <person name="Krehenwinkel H."/>
            <person name="Uhl G."/>
            <person name="Kuss A.W."/>
            <person name="Jensen L."/>
            <person name="Jensen C."/>
            <person name="Gillespie R.G."/>
            <person name="Hoff K.J."/>
            <person name="Prost S."/>
        </authorList>
    </citation>
    <scope>NUCLEOTIDE SEQUENCE</scope>
</reference>
<comment type="caution">
    <text evidence="2">The sequence shown here is derived from an EMBL/GenBank/DDBJ whole genome shotgun (WGS) entry which is preliminary data.</text>
</comment>
<protein>
    <submittedName>
        <fullName evidence="2">Something about silencing protein 10 like protein</fullName>
    </submittedName>
</protein>
<sequence length="163" mass="18839">MDELRPDCRVFCERRLGEKQPLEAEENFGLFKSVIIFKSAEDKSSEEKPEDTLDKEDNIKLLKKSSPELFVFIDELKEKSAELKEKISPLYAAVQDGKISDSKLSSFINNYYLILMHYCMNLSFYMAIRSKGPVMSSHPVIKSINTFKNMVDKLKDLKIREAT</sequence>
<dbReference type="GO" id="GO:0032040">
    <property type="term" value="C:small-subunit processome"/>
    <property type="evidence" value="ECO:0007669"/>
    <property type="project" value="TreeGrafter"/>
</dbReference>
<reference evidence="2" key="2">
    <citation type="submission" date="2020-06" db="EMBL/GenBank/DDBJ databases">
        <authorList>
            <person name="Sheffer M."/>
        </authorList>
    </citation>
    <scope>NUCLEOTIDE SEQUENCE</scope>
</reference>